<comment type="caution">
    <text evidence="4">The sequence shown here is derived from an EMBL/GenBank/DDBJ whole genome shotgun (WGS) entry which is preliminary data.</text>
</comment>
<dbReference type="GO" id="GO:0070402">
    <property type="term" value="F:NADPH binding"/>
    <property type="evidence" value="ECO:0007669"/>
    <property type="project" value="TreeGrafter"/>
</dbReference>
<dbReference type="PANTHER" id="PTHR48106">
    <property type="entry name" value="QUINONE OXIDOREDUCTASE PIG3-RELATED"/>
    <property type="match status" value="1"/>
</dbReference>
<proteinExistence type="predicted"/>
<dbReference type="OrthoDB" id="3509362at2759"/>
<evidence type="ECO:0000256" key="2">
    <source>
        <dbReference type="ARBA" id="ARBA00023002"/>
    </source>
</evidence>
<organism evidence="4 5">
    <name type="scientific">Acer yangbiense</name>
    <dbReference type="NCBI Taxonomy" id="1000413"/>
    <lineage>
        <taxon>Eukaryota</taxon>
        <taxon>Viridiplantae</taxon>
        <taxon>Streptophyta</taxon>
        <taxon>Embryophyta</taxon>
        <taxon>Tracheophyta</taxon>
        <taxon>Spermatophyta</taxon>
        <taxon>Magnoliopsida</taxon>
        <taxon>eudicotyledons</taxon>
        <taxon>Gunneridae</taxon>
        <taxon>Pentapetalae</taxon>
        <taxon>rosids</taxon>
        <taxon>malvids</taxon>
        <taxon>Sapindales</taxon>
        <taxon>Sapindaceae</taxon>
        <taxon>Hippocastanoideae</taxon>
        <taxon>Acereae</taxon>
        <taxon>Acer</taxon>
    </lineage>
</organism>
<evidence type="ECO:0000256" key="1">
    <source>
        <dbReference type="ARBA" id="ARBA00022857"/>
    </source>
</evidence>
<reference evidence="5" key="1">
    <citation type="journal article" date="2019" name="Gigascience">
        <title>De novo genome assembly of the endangered Acer yangbiense, a plant species with extremely small populations endemic to Yunnan Province, China.</title>
        <authorList>
            <person name="Yang J."/>
            <person name="Wariss H.M."/>
            <person name="Tao L."/>
            <person name="Zhang R."/>
            <person name="Yun Q."/>
            <person name="Hollingsworth P."/>
            <person name="Dao Z."/>
            <person name="Luo G."/>
            <person name="Guo H."/>
            <person name="Ma Y."/>
            <person name="Sun W."/>
        </authorList>
    </citation>
    <scope>NUCLEOTIDE SEQUENCE [LARGE SCALE GENOMIC DNA]</scope>
    <source>
        <strain evidence="5">cv. Malutang</strain>
    </source>
</reference>
<evidence type="ECO:0000313" key="5">
    <source>
        <dbReference type="Proteomes" id="UP000323000"/>
    </source>
</evidence>
<dbReference type="AlphaFoldDB" id="A0A5C7GSL9"/>
<dbReference type="InterPro" id="IPR036291">
    <property type="entry name" value="NAD(P)-bd_dom_sf"/>
</dbReference>
<protein>
    <recommendedName>
        <fullName evidence="3">Alcohol dehydrogenase-like C-terminal domain-containing protein</fullName>
    </recommendedName>
</protein>
<keyword evidence="5" id="KW-1185">Reference proteome</keyword>
<evidence type="ECO:0000259" key="3">
    <source>
        <dbReference type="Pfam" id="PF00107"/>
    </source>
</evidence>
<keyword evidence="2" id="KW-0560">Oxidoreductase</keyword>
<keyword evidence="1" id="KW-0521">NADP</keyword>
<dbReference type="GO" id="GO:0016651">
    <property type="term" value="F:oxidoreductase activity, acting on NAD(P)H"/>
    <property type="evidence" value="ECO:0007669"/>
    <property type="project" value="TreeGrafter"/>
</dbReference>
<dbReference type="PANTHER" id="PTHR48106:SF8">
    <property type="entry name" value="OS02G0805600 PROTEIN"/>
    <property type="match status" value="1"/>
</dbReference>
<accession>A0A5C7GSL9</accession>
<evidence type="ECO:0000313" key="4">
    <source>
        <dbReference type="EMBL" id="TXG47312.1"/>
    </source>
</evidence>
<dbReference type="Pfam" id="PF00107">
    <property type="entry name" value="ADH_zinc_N"/>
    <property type="match status" value="1"/>
</dbReference>
<dbReference type="Gene3D" id="3.40.50.720">
    <property type="entry name" value="NAD(P)-binding Rossmann-like Domain"/>
    <property type="match status" value="1"/>
</dbReference>
<name>A0A5C7GSL9_9ROSI</name>
<dbReference type="Proteomes" id="UP000323000">
    <property type="component" value="Chromosome 13"/>
</dbReference>
<dbReference type="EMBL" id="VAHF01000013">
    <property type="protein sequence ID" value="TXG47312.1"/>
    <property type="molecule type" value="Genomic_DNA"/>
</dbReference>
<dbReference type="InterPro" id="IPR013149">
    <property type="entry name" value="ADH-like_C"/>
</dbReference>
<feature type="domain" description="Alcohol dehydrogenase-like C-terminal" evidence="3">
    <location>
        <begin position="10"/>
        <end position="46"/>
    </location>
</feature>
<gene>
    <name evidence="4" type="ORF">EZV62_026606</name>
</gene>
<dbReference type="SUPFAM" id="SSF51735">
    <property type="entry name" value="NAD(P)-binding Rossmann-fold domains"/>
    <property type="match status" value="1"/>
</dbReference>
<sequence>MPFDTPPYHGSDEKLAFCMKLGADVCINYKTEDFVARVKEETGGKAAGLRSRSLENKAEIVSEVEKYVWLQSQRVRYSCNTLKIGDNELQLQGFSALQGMRRQD</sequence>